<evidence type="ECO:0000256" key="2">
    <source>
        <dbReference type="SAM" id="Phobius"/>
    </source>
</evidence>
<protein>
    <submittedName>
        <fullName evidence="4">DUF4190 domain-containing protein</fullName>
    </submittedName>
</protein>
<dbReference type="EMBL" id="JBHRWO010000007">
    <property type="protein sequence ID" value="MFC3492216.1"/>
    <property type="molecule type" value="Genomic_DNA"/>
</dbReference>
<dbReference type="RefSeq" id="WP_387972437.1">
    <property type="nucleotide sequence ID" value="NZ_JBHRWO010000007.1"/>
</dbReference>
<organism evidence="4 5">
    <name type="scientific">Glycomyces rhizosphaerae</name>
    <dbReference type="NCBI Taxonomy" id="2054422"/>
    <lineage>
        <taxon>Bacteria</taxon>
        <taxon>Bacillati</taxon>
        <taxon>Actinomycetota</taxon>
        <taxon>Actinomycetes</taxon>
        <taxon>Glycomycetales</taxon>
        <taxon>Glycomycetaceae</taxon>
        <taxon>Glycomyces</taxon>
    </lineage>
</organism>
<keyword evidence="2" id="KW-0812">Transmembrane</keyword>
<feature type="compositionally biased region" description="Polar residues" evidence="1">
    <location>
        <begin position="34"/>
        <end position="44"/>
    </location>
</feature>
<name>A0ABV7PUE0_9ACTN</name>
<accession>A0ABV7PUE0</accession>
<evidence type="ECO:0000259" key="3">
    <source>
        <dbReference type="Pfam" id="PF13828"/>
    </source>
</evidence>
<keyword evidence="2" id="KW-0472">Membrane</keyword>
<feature type="transmembrane region" description="Helical" evidence="2">
    <location>
        <begin position="118"/>
        <end position="136"/>
    </location>
</feature>
<dbReference type="Pfam" id="PF13828">
    <property type="entry name" value="DUF4190"/>
    <property type="match status" value="1"/>
</dbReference>
<dbReference type="Proteomes" id="UP001595712">
    <property type="component" value="Unassembled WGS sequence"/>
</dbReference>
<feature type="compositionally biased region" description="Pro residues" evidence="1">
    <location>
        <begin position="67"/>
        <end position="82"/>
    </location>
</feature>
<dbReference type="InterPro" id="IPR025241">
    <property type="entry name" value="DUF4190"/>
</dbReference>
<proteinExistence type="predicted"/>
<feature type="compositionally biased region" description="Pro residues" evidence="1">
    <location>
        <begin position="1"/>
        <end position="11"/>
    </location>
</feature>
<feature type="transmembrane region" description="Helical" evidence="2">
    <location>
        <begin position="142"/>
        <end position="161"/>
    </location>
</feature>
<keyword evidence="2" id="KW-1133">Transmembrane helix</keyword>
<sequence length="206" mass="21243">MTTYPPTPGPPEPERPEPSEPEGRGETEEGATPFSGNQPGPSSERTPRGATPGETPPADEPQHGMPSAPPPPGSGPGAPPPSGGGYSPYAGGSVPPPPPPPPTYNSDGPMYLQQPRNGLGKAALICGIIAVVLSFIPGVNMFTWPMGVLAVVFGSIGWSRVNKGQATNKSMAVTGLVLGIASFLTFCLVYLLLYTGGTDYWDTTLM</sequence>
<feature type="compositionally biased region" description="Pro residues" evidence="1">
    <location>
        <begin position="94"/>
        <end position="103"/>
    </location>
</feature>
<feature type="transmembrane region" description="Helical" evidence="2">
    <location>
        <begin position="173"/>
        <end position="193"/>
    </location>
</feature>
<evidence type="ECO:0000313" key="5">
    <source>
        <dbReference type="Proteomes" id="UP001595712"/>
    </source>
</evidence>
<feature type="compositionally biased region" description="Basic and acidic residues" evidence="1">
    <location>
        <begin position="12"/>
        <end position="27"/>
    </location>
</feature>
<gene>
    <name evidence="4" type="ORF">ACFO8M_06945</name>
</gene>
<feature type="domain" description="DUF4190" evidence="3">
    <location>
        <begin position="120"/>
        <end position="188"/>
    </location>
</feature>
<comment type="caution">
    <text evidence="4">The sequence shown here is derived from an EMBL/GenBank/DDBJ whole genome shotgun (WGS) entry which is preliminary data.</text>
</comment>
<evidence type="ECO:0000313" key="4">
    <source>
        <dbReference type="EMBL" id="MFC3492216.1"/>
    </source>
</evidence>
<evidence type="ECO:0000256" key="1">
    <source>
        <dbReference type="SAM" id="MobiDB-lite"/>
    </source>
</evidence>
<feature type="region of interest" description="Disordered" evidence="1">
    <location>
        <begin position="1"/>
        <end position="112"/>
    </location>
</feature>
<keyword evidence="5" id="KW-1185">Reference proteome</keyword>
<reference evidence="5" key="1">
    <citation type="journal article" date="2019" name="Int. J. Syst. Evol. Microbiol.">
        <title>The Global Catalogue of Microorganisms (GCM) 10K type strain sequencing project: providing services to taxonomists for standard genome sequencing and annotation.</title>
        <authorList>
            <consortium name="The Broad Institute Genomics Platform"/>
            <consortium name="The Broad Institute Genome Sequencing Center for Infectious Disease"/>
            <person name="Wu L."/>
            <person name="Ma J."/>
        </authorList>
    </citation>
    <scope>NUCLEOTIDE SEQUENCE [LARGE SCALE GENOMIC DNA]</scope>
    <source>
        <strain evidence="5">CGMCC 4.7396</strain>
    </source>
</reference>